<dbReference type="Proteomes" id="UP000654922">
    <property type="component" value="Unassembled WGS sequence"/>
</dbReference>
<organism evidence="1 4">
    <name type="scientific">Aspergillus felis</name>
    <dbReference type="NCBI Taxonomy" id="1287682"/>
    <lineage>
        <taxon>Eukaryota</taxon>
        <taxon>Fungi</taxon>
        <taxon>Dikarya</taxon>
        <taxon>Ascomycota</taxon>
        <taxon>Pezizomycotina</taxon>
        <taxon>Eurotiomycetes</taxon>
        <taxon>Eurotiomycetidae</taxon>
        <taxon>Eurotiales</taxon>
        <taxon>Aspergillaceae</taxon>
        <taxon>Aspergillus</taxon>
        <taxon>Aspergillus subgen. Fumigati</taxon>
    </lineage>
</organism>
<evidence type="ECO:0000313" key="4">
    <source>
        <dbReference type="Proteomes" id="UP000654922"/>
    </source>
</evidence>
<dbReference type="Proteomes" id="UP000641853">
    <property type="component" value="Unassembled WGS sequence"/>
</dbReference>
<keyword evidence="3" id="KW-1185">Reference proteome</keyword>
<name>A0A8H6UYY3_9EURO</name>
<proteinExistence type="predicted"/>
<dbReference type="InterPro" id="IPR036770">
    <property type="entry name" value="Ankyrin_rpt-contain_sf"/>
</dbReference>
<gene>
    <name evidence="1" type="ORF">CNMCM5623_004214</name>
    <name evidence="2" type="ORF">CNMCM7691_005611</name>
</gene>
<sequence length="107" mass="12202">MEQTQSDDVRFTSRHSYAIYRAPLHAIKLLRDRGGHVRKGQLLHHAMDRQDVVDVLAMLLERGAALDSKMYETHYFSGRLYHFKGLGTALHKAADLGKIDAVHYLIS</sequence>
<comment type="caution">
    <text evidence="1">The sequence shown here is derived from an EMBL/GenBank/DDBJ whole genome shotgun (WGS) entry which is preliminary data.</text>
</comment>
<dbReference type="SUPFAM" id="SSF48403">
    <property type="entry name" value="Ankyrin repeat"/>
    <property type="match status" value="1"/>
</dbReference>
<evidence type="ECO:0008006" key="5">
    <source>
        <dbReference type="Google" id="ProtNLM"/>
    </source>
</evidence>
<dbReference type="OrthoDB" id="426293at2759"/>
<accession>A0A8H6UYY3</accession>
<dbReference type="EMBL" id="JACBAE010001161">
    <property type="protein sequence ID" value="KAF7171927.1"/>
    <property type="molecule type" value="Genomic_DNA"/>
</dbReference>
<dbReference type="EMBL" id="JACBAG010001898">
    <property type="protein sequence ID" value="KAF7177406.1"/>
    <property type="molecule type" value="Genomic_DNA"/>
</dbReference>
<reference evidence="1" key="1">
    <citation type="submission" date="2020-06" db="EMBL/GenBank/DDBJ databases">
        <title>Draft genome sequences of strains closely related to Aspergillus parafelis and Aspergillus hiratsukae.</title>
        <authorList>
            <person name="Dos Santos R.A.C."/>
            <person name="Rivero-Menendez O."/>
            <person name="Steenwyk J.L."/>
            <person name="Mead M.E."/>
            <person name="Goldman G.H."/>
            <person name="Alastruey-Izquierdo A."/>
            <person name="Rokas A."/>
        </authorList>
    </citation>
    <scope>NUCLEOTIDE SEQUENCE</scope>
    <source>
        <strain evidence="1">CNM-CM5623</strain>
        <strain evidence="2">CNM-CM7691</strain>
    </source>
</reference>
<evidence type="ECO:0000313" key="3">
    <source>
        <dbReference type="Proteomes" id="UP000641853"/>
    </source>
</evidence>
<evidence type="ECO:0000313" key="1">
    <source>
        <dbReference type="EMBL" id="KAF7171927.1"/>
    </source>
</evidence>
<dbReference type="AlphaFoldDB" id="A0A8H6UYY3"/>
<dbReference type="Gene3D" id="1.25.40.20">
    <property type="entry name" value="Ankyrin repeat-containing domain"/>
    <property type="match status" value="1"/>
</dbReference>
<evidence type="ECO:0000313" key="2">
    <source>
        <dbReference type="EMBL" id="KAF7177406.1"/>
    </source>
</evidence>
<protein>
    <recommendedName>
        <fullName evidence="5">Ankyrin repeat protein</fullName>
    </recommendedName>
</protein>